<keyword evidence="1" id="KW-0812">Transmembrane</keyword>
<comment type="caution">
    <text evidence="2">The sequence shown here is derived from an EMBL/GenBank/DDBJ whole genome shotgun (WGS) entry which is preliminary data.</text>
</comment>
<dbReference type="Proteomes" id="UP000178930">
    <property type="component" value="Unassembled WGS sequence"/>
</dbReference>
<keyword evidence="1" id="KW-1133">Transmembrane helix</keyword>
<dbReference type="EMBL" id="MHIB01000027">
    <property type="protein sequence ID" value="OGY43887.1"/>
    <property type="molecule type" value="Genomic_DNA"/>
</dbReference>
<reference evidence="2 3" key="1">
    <citation type="journal article" date="2016" name="Nat. Commun.">
        <title>Thousands of microbial genomes shed light on interconnected biogeochemical processes in an aquifer system.</title>
        <authorList>
            <person name="Anantharaman K."/>
            <person name="Brown C.T."/>
            <person name="Hug L.A."/>
            <person name="Sharon I."/>
            <person name="Castelle C.J."/>
            <person name="Probst A.J."/>
            <person name="Thomas B.C."/>
            <person name="Singh A."/>
            <person name="Wilkins M.J."/>
            <person name="Karaoz U."/>
            <person name="Brodie E.L."/>
            <person name="Williams K.H."/>
            <person name="Hubbard S.S."/>
            <person name="Banfield J.F."/>
        </authorList>
    </citation>
    <scope>NUCLEOTIDE SEQUENCE [LARGE SCALE GENOMIC DNA]</scope>
</reference>
<evidence type="ECO:0000256" key="1">
    <source>
        <dbReference type="SAM" id="Phobius"/>
    </source>
</evidence>
<dbReference type="STRING" id="1797532.A2729_01020"/>
<feature type="transmembrane region" description="Helical" evidence="1">
    <location>
        <begin position="82"/>
        <end position="104"/>
    </location>
</feature>
<protein>
    <submittedName>
        <fullName evidence="2">Uncharacterized protein</fullName>
    </submittedName>
</protein>
<sequence length="279" mass="30826">MKIKFFFSLITFFLVLMIGLFFVLPVLAEPVQLETTARTPNIQINIGDFSAANFKPYVCPEGSTCPIGWIGQYIGVVYQYGVGLAAVLATVMIMAGGFLWLTSGGSPDRVGKAKEFIAGSLTGLLLALFSFMILYTVNPELVKLTPISPRRPIDASYILAVQRFLGERGVDVNETQQALSGLDSDLADQILSEAGLMTMTYPRSSARIFNFFNEHGEFRDAVLNGQINSEMINNIYQQMTQEDRDDFQGIYRAVSPDLLEVLNNYNPTISQTIEMLLGG</sequence>
<gene>
    <name evidence="2" type="ORF">A2729_01020</name>
</gene>
<evidence type="ECO:0000313" key="2">
    <source>
        <dbReference type="EMBL" id="OGY43887.1"/>
    </source>
</evidence>
<feature type="transmembrane region" description="Helical" evidence="1">
    <location>
        <begin position="116"/>
        <end position="137"/>
    </location>
</feature>
<accession>A0A1G1XX70</accession>
<proteinExistence type="predicted"/>
<organism evidence="2 3">
    <name type="scientific">Candidatus Buchananbacteria bacterium RIFCSPHIGHO2_01_FULL_39_14</name>
    <dbReference type="NCBI Taxonomy" id="1797532"/>
    <lineage>
        <taxon>Bacteria</taxon>
        <taxon>Candidatus Buchananiibacteriota</taxon>
    </lineage>
</organism>
<evidence type="ECO:0000313" key="3">
    <source>
        <dbReference type="Proteomes" id="UP000178930"/>
    </source>
</evidence>
<keyword evidence="1" id="KW-0472">Membrane</keyword>
<name>A0A1G1XX70_9BACT</name>
<dbReference type="AlphaFoldDB" id="A0A1G1XX70"/>